<name>F7PTQ3_9MOLU</name>
<evidence type="ECO:0000313" key="1">
    <source>
        <dbReference type="EMBL" id="ERJ12216.1"/>
    </source>
</evidence>
<dbReference type="OrthoDB" id="1683748at2"/>
<keyword evidence="2" id="KW-1185">Reference proteome</keyword>
<proteinExistence type="predicted"/>
<organism evidence="1 2">
    <name type="scientific">Haloplasma contractile SSD-17B</name>
    <dbReference type="NCBI Taxonomy" id="1033810"/>
    <lineage>
        <taxon>Bacteria</taxon>
        <taxon>Bacillati</taxon>
        <taxon>Mycoplasmatota</taxon>
        <taxon>Mollicutes</taxon>
        <taxon>Haloplasmatales</taxon>
        <taxon>Haloplasmataceae</taxon>
        <taxon>Haloplasma</taxon>
    </lineage>
</organism>
<reference evidence="1 2" key="2">
    <citation type="journal article" date="2013" name="PLoS ONE">
        <title>INDIGO - INtegrated Data Warehouse of MIcrobial GenOmes with Examples from the Red Sea Extremophiles.</title>
        <authorList>
            <person name="Alam I."/>
            <person name="Antunes A."/>
            <person name="Kamau A.A."/>
            <person name="Ba Alawi W."/>
            <person name="Kalkatawi M."/>
            <person name="Stingl U."/>
            <person name="Bajic V.B."/>
        </authorList>
    </citation>
    <scope>NUCLEOTIDE SEQUENCE [LARGE SCALE GENOMIC DNA]</scope>
    <source>
        <strain evidence="1 2">SSD-17B</strain>
    </source>
</reference>
<evidence type="ECO:0000313" key="2">
    <source>
        <dbReference type="Proteomes" id="UP000005707"/>
    </source>
</evidence>
<dbReference type="EMBL" id="AFNU02000005">
    <property type="protein sequence ID" value="ERJ12216.1"/>
    <property type="molecule type" value="Genomic_DNA"/>
</dbReference>
<dbReference type="InParanoid" id="F7PTQ3"/>
<dbReference type="Proteomes" id="UP000005707">
    <property type="component" value="Unassembled WGS sequence"/>
</dbReference>
<dbReference type="eggNOG" id="ENOG5033AWA">
    <property type="taxonomic scope" value="Bacteria"/>
</dbReference>
<reference evidence="1 2" key="1">
    <citation type="journal article" date="2011" name="J. Bacteriol.">
        <title>Genome sequence of Haloplasma contractile, an unusual contractile bacterium from a deep-sea anoxic brine lake.</title>
        <authorList>
            <person name="Antunes A."/>
            <person name="Alam I."/>
            <person name="El Dorry H."/>
            <person name="Siam R."/>
            <person name="Robertson A."/>
            <person name="Bajic V.B."/>
            <person name="Stingl U."/>
        </authorList>
    </citation>
    <scope>NUCLEOTIDE SEQUENCE [LARGE SCALE GENOMIC DNA]</scope>
    <source>
        <strain evidence="1 2">SSD-17B</strain>
    </source>
</reference>
<gene>
    <name evidence="1" type="ORF">HLPCO_001743</name>
</gene>
<dbReference type="RefSeq" id="WP_008825220.1">
    <property type="nucleotide sequence ID" value="NZ_AFNU02000005.1"/>
</dbReference>
<comment type="caution">
    <text evidence="1">The sequence shown here is derived from an EMBL/GenBank/DDBJ whole genome shotgun (WGS) entry which is preliminary data.</text>
</comment>
<dbReference type="AlphaFoldDB" id="F7PTQ3"/>
<sequence>MRELSVAEILSLSSILTLEKDVLAVTRVLVDFITEDDLKKQVEAGILDTEERIRGIQQFIEENKLIDQEEAN</sequence>
<protein>
    <submittedName>
        <fullName evidence="1">Uncharacterized protein</fullName>
    </submittedName>
</protein>
<accession>F7PTQ3</accession>